<protein>
    <recommendedName>
        <fullName evidence="4">Secreted protein</fullName>
    </recommendedName>
</protein>
<organism evidence="2 3">
    <name type="scientific">Xyrichtys novacula</name>
    <name type="common">Pearly razorfish</name>
    <name type="synonym">Hemipteronotus novacula</name>
    <dbReference type="NCBI Taxonomy" id="13765"/>
    <lineage>
        <taxon>Eukaryota</taxon>
        <taxon>Metazoa</taxon>
        <taxon>Chordata</taxon>
        <taxon>Craniata</taxon>
        <taxon>Vertebrata</taxon>
        <taxon>Euteleostomi</taxon>
        <taxon>Actinopterygii</taxon>
        <taxon>Neopterygii</taxon>
        <taxon>Teleostei</taxon>
        <taxon>Neoteleostei</taxon>
        <taxon>Acanthomorphata</taxon>
        <taxon>Eupercaria</taxon>
        <taxon>Labriformes</taxon>
        <taxon>Labridae</taxon>
        <taxon>Xyrichtys</taxon>
    </lineage>
</organism>
<dbReference type="Proteomes" id="UP001178508">
    <property type="component" value="Chromosome 23"/>
</dbReference>
<evidence type="ECO:0000256" key="1">
    <source>
        <dbReference type="SAM" id="SignalP"/>
    </source>
</evidence>
<feature type="chain" id="PRO_5043326137" description="Secreted protein" evidence="1">
    <location>
        <begin position="22"/>
        <end position="95"/>
    </location>
</feature>
<evidence type="ECO:0008006" key="4">
    <source>
        <dbReference type="Google" id="ProtNLM"/>
    </source>
</evidence>
<sequence>MSDVFLFHINEFLLFFHCAHSASQAGFYVSKEHIRKCGCRAFPNGKISCRSTLFRGKHVEMQDLVKCFCSKTNRHKFPEFRAACTSWHPFLSTPL</sequence>
<keyword evidence="3" id="KW-1185">Reference proteome</keyword>
<accession>A0AAV1HME5</accession>
<evidence type="ECO:0000313" key="2">
    <source>
        <dbReference type="EMBL" id="CAJ1086681.1"/>
    </source>
</evidence>
<proteinExistence type="predicted"/>
<feature type="signal peptide" evidence="1">
    <location>
        <begin position="1"/>
        <end position="21"/>
    </location>
</feature>
<evidence type="ECO:0000313" key="3">
    <source>
        <dbReference type="Proteomes" id="UP001178508"/>
    </source>
</evidence>
<reference evidence="2" key="1">
    <citation type="submission" date="2023-08" db="EMBL/GenBank/DDBJ databases">
        <authorList>
            <person name="Alioto T."/>
            <person name="Alioto T."/>
            <person name="Gomez Garrido J."/>
        </authorList>
    </citation>
    <scope>NUCLEOTIDE SEQUENCE</scope>
</reference>
<name>A0AAV1HME5_XYRNO</name>
<dbReference type="EMBL" id="OY660886">
    <property type="protein sequence ID" value="CAJ1086681.1"/>
    <property type="molecule type" value="Genomic_DNA"/>
</dbReference>
<gene>
    <name evidence="2" type="ORF">XNOV1_A003513</name>
</gene>
<keyword evidence="1" id="KW-0732">Signal</keyword>
<dbReference type="AlphaFoldDB" id="A0AAV1HME5"/>